<name>A0A4R3KXP9_9SPHI</name>
<evidence type="ECO:0000313" key="1">
    <source>
        <dbReference type="EMBL" id="TCS90248.1"/>
    </source>
</evidence>
<evidence type="ECO:0000313" key="2">
    <source>
        <dbReference type="Proteomes" id="UP000295807"/>
    </source>
</evidence>
<gene>
    <name evidence="1" type="ORF">EDD80_101448</name>
</gene>
<comment type="caution">
    <text evidence="1">The sequence shown here is derived from an EMBL/GenBank/DDBJ whole genome shotgun (WGS) entry which is preliminary data.</text>
</comment>
<sequence length="274" mass="29943">MKIFTQQGVKSGAFVWLGLSVLLVSGCCENGVRTESQTLEKEEWLGALSSTFDGVSLRLNNYTPNDHEFSAEDVSAFYKPDDSYLRVDALDLDIAFDIPLQRQNPYSIYINDVNSTSFEPDARSRKGLITIFFEEGGTEIVGNCVDNIACICGDPRIDLNDMKIEVWLSVGAAGGRLTISDIAAELSSTYEETGPCVDNACAFACDLFAADRESQMREAIEEQVVNHFNSYRGIIEGLFNDHLESLGVSGEITSASIGTEGELLLIVQSDDPSC</sequence>
<dbReference type="OrthoDB" id="9944905at2"/>
<keyword evidence="2" id="KW-1185">Reference proteome</keyword>
<dbReference type="PROSITE" id="PS51257">
    <property type="entry name" value="PROKAR_LIPOPROTEIN"/>
    <property type="match status" value="1"/>
</dbReference>
<dbReference type="Proteomes" id="UP000295807">
    <property type="component" value="Unassembled WGS sequence"/>
</dbReference>
<dbReference type="AlphaFoldDB" id="A0A4R3KXP9"/>
<reference evidence="1 2" key="1">
    <citation type="submission" date="2019-03" db="EMBL/GenBank/DDBJ databases">
        <title>Genomic Encyclopedia of Type Strains, Phase IV (KMG-IV): sequencing the most valuable type-strain genomes for metagenomic binning, comparative biology and taxonomic classification.</title>
        <authorList>
            <person name="Goeker M."/>
        </authorList>
    </citation>
    <scope>NUCLEOTIDE SEQUENCE [LARGE SCALE GENOMIC DNA]</scope>
    <source>
        <strain evidence="1 2">DSM 21100</strain>
    </source>
</reference>
<organism evidence="1 2">
    <name type="scientific">Anseongella ginsenosidimutans</name>
    <dbReference type="NCBI Taxonomy" id="496056"/>
    <lineage>
        <taxon>Bacteria</taxon>
        <taxon>Pseudomonadati</taxon>
        <taxon>Bacteroidota</taxon>
        <taxon>Sphingobacteriia</taxon>
        <taxon>Sphingobacteriales</taxon>
        <taxon>Sphingobacteriaceae</taxon>
        <taxon>Anseongella</taxon>
    </lineage>
</organism>
<proteinExistence type="predicted"/>
<accession>A0A4R3KXP9</accession>
<dbReference type="EMBL" id="SMAD01000001">
    <property type="protein sequence ID" value="TCS90248.1"/>
    <property type="molecule type" value="Genomic_DNA"/>
</dbReference>
<dbReference type="RefSeq" id="WP_132127692.1">
    <property type="nucleotide sequence ID" value="NZ_CP042432.1"/>
</dbReference>
<protein>
    <submittedName>
        <fullName evidence="1">Uncharacterized protein</fullName>
    </submittedName>
</protein>